<dbReference type="eggNOG" id="KOG4569">
    <property type="taxonomic scope" value="Eukaryota"/>
</dbReference>
<dbReference type="FunCoup" id="A0A1U8APN8">
    <property type="interactions" value="85"/>
</dbReference>
<dbReference type="Gene3D" id="3.40.50.1820">
    <property type="entry name" value="alpha/beta hydrolase"/>
    <property type="match status" value="1"/>
</dbReference>
<dbReference type="InterPro" id="IPR002921">
    <property type="entry name" value="Fungal_lipase-type"/>
</dbReference>
<dbReference type="CDD" id="cd00519">
    <property type="entry name" value="Lipase_3"/>
    <property type="match status" value="1"/>
</dbReference>
<feature type="domain" description="Fungal lipase-type" evidence="1">
    <location>
        <begin position="200"/>
        <end position="359"/>
    </location>
</feature>
<dbReference type="KEGG" id="nnu:104606182"/>
<proteinExistence type="predicted"/>
<protein>
    <submittedName>
        <fullName evidence="3">Uncharacterized protein LOC104606182</fullName>
    </submittedName>
</protein>
<dbReference type="SUPFAM" id="SSF53474">
    <property type="entry name" value="alpha/beta-Hydrolases"/>
    <property type="match status" value="1"/>
</dbReference>
<evidence type="ECO:0000313" key="3">
    <source>
        <dbReference type="RefSeq" id="XP_010269572.1"/>
    </source>
</evidence>
<dbReference type="InParanoid" id="A0A1U8APN8"/>
<evidence type="ECO:0000259" key="1">
    <source>
        <dbReference type="Pfam" id="PF01764"/>
    </source>
</evidence>
<dbReference type="RefSeq" id="XP_010269572.1">
    <property type="nucleotide sequence ID" value="XM_010271270.2"/>
</dbReference>
<dbReference type="Proteomes" id="UP000189703">
    <property type="component" value="Unplaced"/>
</dbReference>
<dbReference type="InterPro" id="IPR044819">
    <property type="entry name" value="OBL-like"/>
</dbReference>
<dbReference type="GO" id="GO:0006629">
    <property type="term" value="P:lipid metabolic process"/>
    <property type="evidence" value="ECO:0007669"/>
    <property type="project" value="InterPro"/>
</dbReference>
<dbReference type="OMA" id="FWFNLLY"/>
<dbReference type="PANTHER" id="PTHR46086:SF4">
    <property type="entry name" value="ALPHA_BETA-HYDROLASES SUPERFAMILY PROTEIN"/>
    <property type="match status" value="1"/>
</dbReference>
<dbReference type="GO" id="GO:0004806">
    <property type="term" value="F:triacylglycerol lipase activity"/>
    <property type="evidence" value="ECO:0007669"/>
    <property type="project" value="InterPro"/>
</dbReference>
<dbReference type="GeneID" id="104606182"/>
<dbReference type="Pfam" id="PF01764">
    <property type="entry name" value="Lipase_3"/>
    <property type="match status" value="1"/>
</dbReference>
<name>A0A1U8APN8_NELNU</name>
<sequence length="470" mass="54599">MACNEEDFCSNRLVLKPEEAGLVDLIYLLWSSNIENRRFVDYSEETRITEFRRRWLIFISVLLQKILLSIAKPLSWVGSLFEKWLNLLSSNRDLAVLLLNLLRGNVVIPDETSATFKSSVACIDWRVELDKSITPENKKYHATLSIMAAKLIYENEAFIASIIRDHWKMELLGFNNFWNYYQNVPSTQALILEADPKLMVVSFRGTRPFDAEAWRTDVDMSWYELPNVGRVHSGFMKALGLQQSGWPREIEQGDDQQHPFAYYAIREKLRKLLKNNHGAKFIVTGHSLGGALAILFPLVLALHQEDWMLKRLEGVYTFGQPRVGDKQLGEFMETQLRSHGVRYLRFVYSNDMVPRLPYDDSTLMFKHFGTCIYFNSFYQGQILREQPNKNYFSVLMAIPKIINAFWELIRSFIIQFTNGPDYKEGWFLRLFRVIGLVVPGLPAHFTQDYVNATRLGSSSLYDYLCDLKAE</sequence>
<evidence type="ECO:0000313" key="2">
    <source>
        <dbReference type="Proteomes" id="UP000189703"/>
    </source>
</evidence>
<keyword evidence="2" id="KW-1185">Reference proteome</keyword>
<dbReference type="AlphaFoldDB" id="A0A1U8APN8"/>
<organism evidence="2 3">
    <name type="scientific">Nelumbo nucifera</name>
    <name type="common">Sacred lotus</name>
    <dbReference type="NCBI Taxonomy" id="4432"/>
    <lineage>
        <taxon>Eukaryota</taxon>
        <taxon>Viridiplantae</taxon>
        <taxon>Streptophyta</taxon>
        <taxon>Embryophyta</taxon>
        <taxon>Tracheophyta</taxon>
        <taxon>Spermatophyta</taxon>
        <taxon>Magnoliopsida</taxon>
        <taxon>Proteales</taxon>
        <taxon>Nelumbonaceae</taxon>
        <taxon>Nelumbo</taxon>
    </lineage>
</organism>
<dbReference type="InterPro" id="IPR029058">
    <property type="entry name" value="AB_hydrolase_fold"/>
</dbReference>
<dbReference type="PANTHER" id="PTHR46086">
    <property type="entry name" value="ALPHA/BETA-HYDROLASES SUPERFAMILY PROTEIN"/>
    <property type="match status" value="1"/>
</dbReference>
<dbReference type="OrthoDB" id="438440at2759"/>
<accession>A0A1U8APN8</accession>
<gene>
    <name evidence="3" type="primary">LOC104606182</name>
</gene>
<reference evidence="3" key="1">
    <citation type="submission" date="2025-08" db="UniProtKB">
        <authorList>
            <consortium name="RefSeq"/>
        </authorList>
    </citation>
    <scope>IDENTIFICATION</scope>
</reference>